<organism evidence="3 4">
    <name type="scientific">Fusicatenibacter saccharivorans</name>
    <dbReference type="NCBI Taxonomy" id="1150298"/>
    <lineage>
        <taxon>Bacteria</taxon>
        <taxon>Bacillati</taxon>
        <taxon>Bacillota</taxon>
        <taxon>Clostridia</taxon>
        <taxon>Lachnospirales</taxon>
        <taxon>Lachnospiraceae</taxon>
        <taxon>Fusicatenibacter</taxon>
    </lineage>
</organism>
<keyword evidence="2" id="KW-1133">Transmembrane helix</keyword>
<keyword evidence="2" id="KW-0472">Membrane</keyword>
<evidence type="ECO:0000313" key="4">
    <source>
        <dbReference type="Proteomes" id="UP000095706"/>
    </source>
</evidence>
<dbReference type="Pfam" id="PF10112">
    <property type="entry name" value="Halogen_Hydrol"/>
    <property type="match status" value="1"/>
</dbReference>
<feature type="region of interest" description="Disordered" evidence="1">
    <location>
        <begin position="43"/>
        <end position="118"/>
    </location>
</feature>
<gene>
    <name evidence="3" type="ORF">ERS852406_01426</name>
</gene>
<name>A0A174D175_9FIRM</name>
<feature type="compositionally biased region" description="Polar residues" evidence="1">
    <location>
        <begin position="108"/>
        <end position="118"/>
    </location>
</feature>
<dbReference type="Proteomes" id="UP000095706">
    <property type="component" value="Unassembled WGS sequence"/>
</dbReference>
<accession>A0A174D175</accession>
<evidence type="ECO:0000313" key="3">
    <source>
        <dbReference type="EMBL" id="CUO17800.1"/>
    </source>
</evidence>
<dbReference type="InterPro" id="IPR018770">
    <property type="entry name" value="ChloroindolylP_hydrolase"/>
</dbReference>
<proteinExistence type="predicted"/>
<dbReference type="EMBL" id="CYYV01000006">
    <property type="protein sequence ID" value="CUO17800.1"/>
    <property type="molecule type" value="Genomic_DNA"/>
</dbReference>
<protein>
    <submittedName>
        <fullName evidence="3">5-bromo-4-chloroindolyl phosphate hydrolysis protein</fullName>
    </submittedName>
</protein>
<keyword evidence="2" id="KW-0812">Transmembrane</keyword>
<evidence type="ECO:0000256" key="2">
    <source>
        <dbReference type="SAM" id="Phobius"/>
    </source>
</evidence>
<reference evidence="3 4" key="1">
    <citation type="submission" date="2015-09" db="EMBL/GenBank/DDBJ databases">
        <authorList>
            <consortium name="Pathogen Informatics"/>
        </authorList>
    </citation>
    <scope>NUCLEOTIDE SEQUENCE [LARGE SCALE GENOMIC DNA]</scope>
    <source>
        <strain evidence="3 4">2789STDY5608849</strain>
    </source>
</reference>
<feature type="transmembrane region" description="Helical" evidence="2">
    <location>
        <begin position="174"/>
        <end position="193"/>
    </location>
</feature>
<evidence type="ECO:0000256" key="1">
    <source>
        <dbReference type="SAM" id="MobiDB-lite"/>
    </source>
</evidence>
<feature type="compositionally biased region" description="Polar residues" evidence="1">
    <location>
        <begin position="53"/>
        <end position="83"/>
    </location>
</feature>
<dbReference type="RefSeq" id="WP_055227323.1">
    <property type="nucleotide sequence ID" value="NZ_CYYV01000006.1"/>
</dbReference>
<dbReference type="AlphaFoldDB" id="A0A174D175"/>
<sequence>MSFEDDLKDVGDSIGKLVDNAVNSQDFQELNRKISDTINQFVYPNRKGPFRANGTQEPSRGYSADTSYSSQHSSHNNTAQQTGPHHYSYGPGGTMPGKSANPVPKPSHTWQTPQNTEWNSRIQERRVLRERFMPSTDLALVGGFQTAAGWGVTGLFGCCTALSLYSLFAGPDNSALIPSLIFAAFTIGGGILLKKGSKNRRLVRHFRQICTLIGTKEYISTKELCDSMHCEKGELLTDITTMIDKSMLRQGHLDENGTCLMVTNDCYDQYRAMLASQREQQIAEQKAREQLEASGVTPEYQQMLEECESYIQKIHQCNLDLPGEVITAKLSRLETVVTRILEEAKKRPKEAAALRKFMDYYMPTTWKLLDAYRSFENEPIQSDNILRTKKEIEDTLDTINAAFEKLLDDLFQTTAWDISSDISVLQTMLAQEGLTNQAGPSKQDIEPLHM</sequence>
<feature type="transmembrane region" description="Helical" evidence="2">
    <location>
        <begin position="138"/>
        <end position="168"/>
    </location>
</feature>